<dbReference type="InterPro" id="IPR035398">
    <property type="entry name" value="Bac_rhamnosid_C"/>
</dbReference>
<dbReference type="InterPro" id="IPR013737">
    <property type="entry name" value="Bac_rhamnosid_N"/>
</dbReference>
<name>A0ABS9BM24_9BACT</name>
<dbReference type="Pfam" id="PF08531">
    <property type="entry name" value="Bac_rhamnosid_N"/>
    <property type="match status" value="1"/>
</dbReference>
<evidence type="ECO:0000256" key="1">
    <source>
        <dbReference type="ARBA" id="ARBA00001445"/>
    </source>
</evidence>
<proteinExistence type="predicted"/>
<dbReference type="EMBL" id="JAKEVY010000004">
    <property type="protein sequence ID" value="MCF1716220.1"/>
    <property type="molecule type" value="Genomic_DNA"/>
</dbReference>
<dbReference type="EC" id="3.2.1.40" evidence="2"/>
<dbReference type="Gene3D" id="1.50.10.10">
    <property type="match status" value="1"/>
</dbReference>
<feature type="signal peptide" evidence="4">
    <location>
        <begin position="1"/>
        <end position="19"/>
    </location>
</feature>
<dbReference type="InterPro" id="IPR008928">
    <property type="entry name" value="6-hairpin_glycosidase_sf"/>
</dbReference>
<keyword evidence="10" id="KW-1185">Reference proteome</keyword>
<keyword evidence="3 9" id="KW-0378">Hydrolase</keyword>
<evidence type="ECO:0000259" key="6">
    <source>
        <dbReference type="Pfam" id="PF08531"/>
    </source>
</evidence>
<feature type="domain" description="Bacterial alpha-L-rhamnosidase N-terminal" evidence="6">
    <location>
        <begin position="62"/>
        <end position="226"/>
    </location>
</feature>
<evidence type="ECO:0000313" key="10">
    <source>
        <dbReference type="Proteomes" id="UP001200145"/>
    </source>
</evidence>
<dbReference type="InterPro" id="IPR012341">
    <property type="entry name" value="6hp_glycosidase-like_sf"/>
</dbReference>
<feature type="domain" description="Alpha-L-rhamnosidase concanavalin-like" evidence="5">
    <location>
        <begin position="239"/>
        <end position="352"/>
    </location>
</feature>
<feature type="chain" id="PRO_5045090741" description="alpha-L-rhamnosidase" evidence="4">
    <location>
        <begin position="20"/>
        <end position="792"/>
    </location>
</feature>
<dbReference type="Proteomes" id="UP001200145">
    <property type="component" value="Unassembled WGS sequence"/>
</dbReference>
<dbReference type="PANTHER" id="PTHR33307">
    <property type="entry name" value="ALPHA-RHAMNOSIDASE (EUROFUNG)"/>
    <property type="match status" value="1"/>
</dbReference>
<dbReference type="RefSeq" id="WP_234867224.1">
    <property type="nucleotide sequence ID" value="NZ_JAKEVY010000004.1"/>
</dbReference>
<dbReference type="InterPro" id="IPR016007">
    <property type="entry name" value="Alpha_rhamnosid"/>
</dbReference>
<reference evidence="9 10" key="1">
    <citation type="submission" date="2022-01" db="EMBL/GenBank/DDBJ databases">
        <title>Flavihumibacter sp. nov., isolated from sediment of a river.</title>
        <authorList>
            <person name="Liu H."/>
        </authorList>
    </citation>
    <scope>NUCLEOTIDE SEQUENCE [LARGE SCALE GENOMIC DNA]</scope>
    <source>
        <strain evidence="9 10">RY-1</strain>
    </source>
</reference>
<dbReference type="Pfam" id="PF05592">
    <property type="entry name" value="Bac_rhamnosid"/>
    <property type="match status" value="1"/>
</dbReference>
<dbReference type="InterPro" id="IPR008902">
    <property type="entry name" value="Rhamnosid_concanavalin"/>
</dbReference>
<accession>A0ABS9BM24</accession>
<dbReference type="Pfam" id="PF17389">
    <property type="entry name" value="Bac_rhamnosid6H"/>
    <property type="match status" value="1"/>
</dbReference>
<dbReference type="SUPFAM" id="SSF48208">
    <property type="entry name" value="Six-hairpin glycosidases"/>
    <property type="match status" value="1"/>
</dbReference>
<feature type="domain" description="Alpha-L-rhamnosidase six-hairpin glycosidase" evidence="7">
    <location>
        <begin position="356"/>
        <end position="687"/>
    </location>
</feature>
<dbReference type="Gene3D" id="2.60.420.10">
    <property type="entry name" value="Maltose phosphorylase, domain 3"/>
    <property type="match status" value="1"/>
</dbReference>
<gene>
    <name evidence="9" type="ORF">L0U88_16380</name>
</gene>
<dbReference type="Pfam" id="PF17390">
    <property type="entry name" value="Bac_rhamnosid_C"/>
    <property type="match status" value="1"/>
</dbReference>
<keyword evidence="4" id="KW-0732">Signal</keyword>
<evidence type="ECO:0000256" key="4">
    <source>
        <dbReference type="SAM" id="SignalP"/>
    </source>
</evidence>
<sequence length="792" mass="88605">MRLILVCLFHLFVIGAGTAQSSSTINWKGKWIRDPRTHFFADEKAYQENPAPVFKKEFRLRKRLRSAMLHISALGYYEASLNGKKIGNRVLEPSQTDYAHRIFYSSYDLTSELNRQSNSLEVVVGNGWYNPMPLRLFGRFNLQETLPVGEPALLAQLELIYKDGSRQFITTDESWQVAESSIRRNSIYLGEWIDLRVNNNVSEWRKAIKADPTAGKLEAHRSPSVVIGDTLAPVAIHSTKTGWLLDFGTNQTGVLQLKTRLPAGTKLKVQYGELLYPDGSLNKMTSVTGQIKAAGIGGPGAPDTAYQEDIFICSGGEDLFRPKFTYHGFRYAEIQGYPGRPDTSAIRALVLHADVKETGSFSCSNPRINELMAICKRTFLSNLIGVQSDCPHREKLGYGGDIVATAESFIHLFDMSAFYAKTVNDFADAARPNGAFTETAPFVGIADEGYGEGSGPIEWGTAHPELLWQLYRYYGNKKLLQDQYPNAKKWVQFLRSKAVDHQFHTTIGDHESVAPKDISVSATSFYYYNVSLLARLAFILGKEEEAMNYVGLAEQIKQRFVETYISKDSGKVGIGTQSTQAHALYFGLVPSQLKTAAFDYLVKDITSRQSGHLSTGIFGTKYLLEVLGENGRADLAYDIITKEGFPGWMHMMDNGATSLWEHWAYSDNTFSHNHPMFGTVTEFFFKWIAGIRRMEKGGMEDGGKEEGGKEERFVVQPDTRRLEWAKAAVGAKNGQLSVAWKKTGNQLELVLEVPANTIVQLQLPTTETSRNLKTTILKQGKHTILHTLLHGW</sequence>
<evidence type="ECO:0000256" key="3">
    <source>
        <dbReference type="ARBA" id="ARBA00022801"/>
    </source>
</evidence>
<protein>
    <recommendedName>
        <fullName evidence="2">alpha-L-rhamnosidase</fullName>
        <ecNumber evidence="2">3.2.1.40</ecNumber>
    </recommendedName>
</protein>
<evidence type="ECO:0000256" key="2">
    <source>
        <dbReference type="ARBA" id="ARBA00012652"/>
    </source>
</evidence>
<evidence type="ECO:0000259" key="5">
    <source>
        <dbReference type="Pfam" id="PF05592"/>
    </source>
</evidence>
<dbReference type="Gene3D" id="2.60.120.260">
    <property type="entry name" value="Galactose-binding domain-like"/>
    <property type="match status" value="2"/>
</dbReference>
<evidence type="ECO:0000259" key="8">
    <source>
        <dbReference type="Pfam" id="PF17390"/>
    </source>
</evidence>
<dbReference type="InterPro" id="IPR035396">
    <property type="entry name" value="Bac_rhamnosid6H"/>
</dbReference>
<dbReference type="PANTHER" id="PTHR33307:SF6">
    <property type="entry name" value="ALPHA-RHAMNOSIDASE (EUROFUNG)-RELATED"/>
    <property type="match status" value="1"/>
</dbReference>
<evidence type="ECO:0000259" key="7">
    <source>
        <dbReference type="Pfam" id="PF17389"/>
    </source>
</evidence>
<organism evidence="9 10">
    <name type="scientific">Flavihumibacter fluminis</name>
    <dbReference type="NCBI Taxonomy" id="2909236"/>
    <lineage>
        <taxon>Bacteria</taxon>
        <taxon>Pseudomonadati</taxon>
        <taxon>Bacteroidota</taxon>
        <taxon>Chitinophagia</taxon>
        <taxon>Chitinophagales</taxon>
        <taxon>Chitinophagaceae</taxon>
        <taxon>Flavihumibacter</taxon>
    </lineage>
</organism>
<comment type="catalytic activity">
    <reaction evidence="1">
        <text>Hydrolysis of terminal non-reducing alpha-L-rhamnose residues in alpha-L-rhamnosides.</text>
        <dbReference type="EC" id="3.2.1.40"/>
    </reaction>
</comment>
<dbReference type="GO" id="GO:0016787">
    <property type="term" value="F:hydrolase activity"/>
    <property type="evidence" value="ECO:0007669"/>
    <property type="project" value="UniProtKB-KW"/>
</dbReference>
<evidence type="ECO:0000313" key="9">
    <source>
        <dbReference type="EMBL" id="MCF1716220.1"/>
    </source>
</evidence>
<feature type="domain" description="Alpha-L-rhamnosidase C-terminal" evidence="8">
    <location>
        <begin position="712"/>
        <end position="770"/>
    </location>
</feature>
<comment type="caution">
    <text evidence="9">The sequence shown here is derived from an EMBL/GenBank/DDBJ whole genome shotgun (WGS) entry which is preliminary data.</text>
</comment>